<accession>A0A2M6W0T3</accession>
<gene>
    <name evidence="6" type="ORF">COU33_03450</name>
</gene>
<dbReference type="GO" id="GO:0046872">
    <property type="term" value="F:metal ion binding"/>
    <property type="evidence" value="ECO:0007669"/>
    <property type="project" value="UniProtKB-KW"/>
</dbReference>
<feature type="binding site" evidence="5">
    <location>
        <position position="63"/>
    </location>
    <ligand>
        <name>Mg(2+)</name>
        <dbReference type="ChEBI" id="CHEBI:18420"/>
        <label>1</label>
        <note>catalytic</note>
    </ligand>
</feature>
<evidence type="ECO:0008006" key="8">
    <source>
        <dbReference type="Google" id="ProtNLM"/>
    </source>
</evidence>
<dbReference type="FunFam" id="3.30.540.10:FF:000003">
    <property type="entry name" value="Inositol-1-monophosphatase"/>
    <property type="match status" value="1"/>
</dbReference>
<keyword evidence="2 5" id="KW-0479">Metal-binding</keyword>
<dbReference type="Gene3D" id="3.30.540.10">
    <property type="entry name" value="Fructose-1,6-Bisphosphatase, subunit A, domain 1"/>
    <property type="match status" value="1"/>
</dbReference>
<dbReference type="InterPro" id="IPR020583">
    <property type="entry name" value="Inositol_monoP_metal-BS"/>
</dbReference>
<evidence type="ECO:0000313" key="7">
    <source>
        <dbReference type="Proteomes" id="UP000229362"/>
    </source>
</evidence>
<name>A0A2M6W0T3_9BACT</name>
<feature type="binding site" evidence="5">
    <location>
        <position position="83"/>
    </location>
    <ligand>
        <name>Mg(2+)</name>
        <dbReference type="ChEBI" id="CHEBI:18420"/>
        <label>1</label>
        <note>catalytic</note>
    </ligand>
</feature>
<comment type="cofactor">
    <cofactor evidence="1 5">
        <name>Mg(2+)</name>
        <dbReference type="ChEBI" id="CHEBI:18420"/>
    </cofactor>
</comment>
<dbReference type="InterPro" id="IPR000760">
    <property type="entry name" value="Inositol_monophosphatase-like"/>
</dbReference>
<keyword evidence="4 5" id="KW-0460">Magnesium</keyword>
<dbReference type="PANTHER" id="PTHR20854:SF4">
    <property type="entry name" value="INOSITOL-1-MONOPHOSPHATASE-RELATED"/>
    <property type="match status" value="1"/>
</dbReference>
<evidence type="ECO:0000313" key="6">
    <source>
        <dbReference type="EMBL" id="PIT86391.1"/>
    </source>
</evidence>
<comment type="caution">
    <text evidence="6">The sequence shown here is derived from an EMBL/GenBank/DDBJ whole genome shotgun (WGS) entry which is preliminary data.</text>
</comment>
<dbReference type="GO" id="GO:0008934">
    <property type="term" value="F:inositol monophosphate 1-phosphatase activity"/>
    <property type="evidence" value="ECO:0007669"/>
    <property type="project" value="TreeGrafter"/>
</dbReference>
<evidence type="ECO:0000256" key="1">
    <source>
        <dbReference type="ARBA" id="ARBA00001946"/>
    </source>
</evidence>
<dbReference type="PANTHER" id="PTHR20854">
    <property type="entry name" value="INOSITOL MONOPHOSPHATASE"/>
    <property type="match status" value="1"/>
</dbReference>
<dbReference type="AlphaFoldDB" id="A0A2M6W0T3"/>
<sequence>MEAFLKQIIRDAGQMSAEYFQKGVTFTVKSNLSDLVTEADVAVNSFLIEKIQERYPDHKITSEEEDEKGPGDADYEWIIDPIDGTRNYAKGIPLWCVIIAVVKQGEPYLAAVYSPTGDELFFAKKDHGATMNGLPITVNDKASLDYACGSFSSMGERVAPYGEKIDEFKTFLDNLNHKTNTWRHHFGNMLGLCYVASGGFDFFVQNAGLDHDYIAPVLIAREAGAIVTDCEGNNWQRGRQDIVVAPPGLHEKIMGLFK</sequence>
<dbReference type="Gene3D" id="3.40.190.80">
    <property type="match status" value="1"/>
</dbReference>
<dbReference type="GO" id="GO:0007165">
    <property type="term" value="P:signal transduction"/>
    <property type="evidence" value="ECO:0007669"/>
    <property type="project" value="TreeGrafter"/>
</dbReference>
<organism evidence="6 7">
    <name type="scientific">Candidatus Magasanikbacteria bacterium CG10_big_fil_rev_8_21_14_0_10_43_6</name>
    <dbReference type="NCBI Taxonomy" id="1974650"/>
    <lineage>
        <taxon>Bacteria</taxon>
        <taxon>Candidatus Magasanikiibacteriota</taxon>
    </lineage>
</organism>
<feature type="binding site" evidence="5">
    <location>
        <position position="82"/>
    </location>
    <ligand>
        <name>Mg(2+)</name>
        <dbReference type="ChEBI" id="CHEBI:18420"/>
        <label>1</label>
        <note>catalytic</note>
    </ligand>
</feature>
<evidence type="ECO:0000256" key="5">
    <source>
        <dbReference type="PIRSR" id="PIRSR600760-2"/>
    </source>
</evidence>
<reference evidence="7" key="1">
    <citation type="submission" date="2017-09" db="EMBL/GenBank/DDBJ databases">
        <title>Depth-based differentiation of microbial function through sediment-hosted aquifers and enrichment of novel symbionts in the deep terrestrial subsurface.</title>
        <authorList>
            <person name="Probst A.J."/>
            <person name="Ladd B."/>
            <person name="Jarett J.K."/>
            <person name="Geller-Mcgrath D.E."/>
            <person name="Sieber C.M.K."/>
            <person name="Emerson J.B."/>
            <person name="Anantharaman K."/>
            <person name="Thomas B.C."/>
            <person name="Malmstrom R."/>
            <person name="Stieglmeier M."/>
            <person name="Klingl A."/>
            <person name="Woyke T."/>
            <person name="Ryan C.M."/>
            <person name="Banfield J.F."/>
        </authorList>
    </citation>
    <scope>NUCLEOTIDE SEQUENCE [LARGE SCALE GENOMIC DNA]</scope>
</reference>
<keyword evidence="3" id="KW-0378">Hydrolase</keyword>
<dbReference type="Proteomes" id="UP000229362">
    <property type="component" value="Unassembled WGS sequence"/>
</dbReference>
<dbReference type="PROSITE" id="PS00629">
    <property type="entry name" value="IMP_1"/>
    <property type="match status" value="1"/>
</dbReference>
<feature type="binding site" evidence="5">
    <location>
        <position position="80"/>
    </location>
    <ligand>
        <name>Mg(2+)</name>
        <dbReference type="ChEBI" id="CHEBI:18420"/>
        <label>1</label>
        <note>catalytic</note>
    </ligand>
</feature>
<feature type="binding site" evidence="5">
    <location>
        <position position="212"/>
    </location>
    <ligand>
        <name>Mg(2+)</name>
        <dbReference type="ChEBI" id="CHEBI:18420"/>
        <label>1</label>
        <note>catalytic</note>
    </ligand>
</feature>
<protein>
    <recommendedName>
        <fullName evidence="8">Inositol monophosphatase</fullName>
    </recommendedName>
</protein>
<dbReference type="Pfam" id="PF00459">
    <property type="entry name" value="Inositol_P"/>
    <property type="match status" value="1"/>
</dbReference>
<dbReference type="EMBL" id="PFBZ01000150">
    <property type="protein sequence ID" value="PIT86391.1"/>
    <property type="molecule type" value="Genomic_DNA"/>
</dbReference>
<dbReference type="SUPFAM" id="SSF56655">
    <property type="entry name" value="Carbohydrate phosphatase"/>
    <property type="match status" value="1"/>
</dbReference>
<dbReference type="PRINTS" id="PR00377">
    <property type="entry name" value="IMPHPHTASES"/>
</dbReference>
<proteinExistence type="predicted"/>
<evidence type="ECO:0000256" key="3">
    <source>
        <dbReference type="ARBA" id="ARBA00022801"/>
    </source>
</evidence>
<dbReference type="GO" id="GO:0006020">
    <property type="term" value="P:inositol metabolic process"/>
    <property type="evidence" value="ECO:0007669"/>
    <property type="project" value="TreeGrafter"/>
</dbReference>
<evidence type="ECO:0000256" key="2">
    <source>
        <dbReference type="ARBA" id="ARBA00022723"/>
    </source>
</evidence>
<evidence type="ECO:0000256" key="4">
    <source>
        <dbReference type="ARBA" id="ARBA00022842"/>
    </source>
</evidence>